<dbReference type="GO" id="GO:0032357">
    <property type="term" value="F:oxidized purine DNA binding"/>
    <property type="evidence" value="ECO:0007669"/>
    <property type="project" value="TreeGrafter"/>
</dbReference>
<dbReference type="InterPro" id="IPR029119">
    <property type="entry name" value="MutY_C"/>
</dbReference>
<evidence type="ECO:0000259" key="15">
    <source>
        <dbReference type="SMART" id="SM00478"/>
    </source>
</evidence>
<keyword evidence="8 14" id="KW-0227">DNA damage</keyword>
<dbReference type="InterPro" id="IPR005760">
    <property type="entry name" value="A/G_AdeGlyc_MutY"/>
</dbReference>
<keyword evidence="7" id="KW-0479">Metal-binding</keyword>
<dbReference type="SMART" id="SM00525">
    <property type="entry name" value="FES"/>
    <property type="match status" value="1"/>
</dbReference>
<keyword evidence="12" id="KW-0234">DNA repair</keyword>
<evidence type="ECO:0000256" key="8">
    <source>
        <dbReference type="ARBA" id="ARBA00022763"/>
    </source>
</evidence>
<dbReference type="PANTHER" id="PTHR42944:SF1">
    <property type="entry name" value="ADENINE DNA GLYCOSYLASE"/>
    <property type="match status" value="1"/>
</dbReference>
<dbReference type="InterPro" id="IPR004036">
    <property type="entry name" value="Endonuclease-III-like_CS2"/>
</dbReference>
<evidence type="ECO:0000256" key="6">
    <source>
        <dbReference type="ARBA" id="ARBA00022485"/>
    </source>
</evidence>
<dbReference type="InterPro" id="IPR003651">
    <property type="entry name" value="Endonuclease3_FeS-loop_motif"/>
</dbReference>
<dbReference type="GO" id="GO:0034039">
    <property type="term" value="F:8-oxo-7,8-dihydroguanine DNA N-glycosylase activity"/>
    <property type="evidence" value="ECO:0007669"/>
    <property type="project" value="TreeGrafter"/>
</dbReference>
<dbReference type="NCBIfam" id="TIGR01084">
    <property type="entry name" value="mutY"/>
    <property type="match status" value="1"/>
</dbReference>
<evidence type="ECO:0000256" key="11">
    <source>
        <dbReference type="ARBA" id="ARBA00023014"/>
    </source>
</evidence>
<protein>
    <recommendedName>
        <fullName evidence="5 14">Adenine DNA glycosylase</fullName>
        <ecNumber evidence="4 14">3.2.2.31</ecNumber>
    </recommendedName>
</protein>
<dbReference type="Pfam" id="PF00730">
    <property type="entry name" value="HhH-GPD"/>
    <property type="match status" value="1"/>
</dbReference>
<organism evidence="16 17">
    <name type="scientific">Gemmobacter aquaticus</name>
    <dbReference type="NCBI Taxonomy" id="490185"/>
    <lineage>
        <taxon>Bacteria</taxon>
        <taxon>Pseudomonadati</taxon>
        <taxon>Pseudomonadota</taxon>
        <taxon>Alphaproteobacteria</taxon>
        <taxon>Rhodobacterales</taxon>
        <taxon>Paracoccaceae</taxon>
        <taxon>Gemmobacter</taxon>
    </lineage>
</organism>
<dbReference type="PROSITE" id="PS00764">
    <property type="entry name" value="ENDONUCLEASE_III_1"/>
    <property type="match status" value="1"/>
</dbReference>
<evidence type="ECO:0000256" key="14">
    <source>
        <dbReference type="RuleBase" id="RU365096"/>
    </source>
</evidence>
<dbReference type="InterPro" id="IPR003265">
    <property type="entry name" value="HhH-GPD_domain"/>
</dbReference>
<evidence type="ECO:0000313" key="16">
    <source>
        <dbReference type="EMBL" id="GGO35858.1"/>
    </source>
</evidence>
<keyword evidence="17" id="KW-1185">Reference proteome</keyword>
<comment type="function">
    <text evidence="2">Adenine glycosylase active on G-A mispairs. MutY also corrects error-prone DNA synthesis past GO lesions which are due to the oxidatively damaged form of guanine: 7,8-dihydro-8-oxoguanine (8-oxo-dGTP).</text>
</comment>
<dbReference type="SUPFAM" id="SSF48150">
    <property type="entry name" value="DNA-glycosylase"/>
    <property type="match status" value="1"/>
</dbReference>
<dbReference type="CDD" id="cd00056">
    <property type="entry name" value="ENDO3c"/>
    <property type="match status" value="1"/>
</dbReference>
<name>A0A917YLR2_9RHOB</name>
<dbReference type="FunFam" id="1.10.340.30:FF:000002">
    <property type="entry name" value="Adenine DNA glycosylase"/>
    <property type="match status" value="1"/>
</dbReference>
<dbReference type="Proteomes" id="UP000598196">
    <property type="component" value="Unassembled WGS sequence"/>
</dbReference>
<evidence type="ECO:0000256" key="3">
    <source>
        <dbReference type="ARBA" id="ARBA00008343"/>
    </source>
</evidence>
<dbReference type="InterPro" id="IPR044298">
    <property type="entry name" value="MIG/MutY"/>
</dbReference>
<comment type="similarity">
    <text evidence="3 14">Belongs to the Nth/MutY family.</text>
</comment>
<dbReference type="Pfam" id="PF00633">
    <property type="entry name" value="HHH"/>
    <property type="match status" value="1"/>
</dbReference>
<proteinExistence type="inferred from homology"/>
<evidence type="ECO:0000256" key="5">
    <source>
        <dbReference type="ARBA" id="ARBA00022023"/>
    </source>
</evidence>
<dbReference type="GO" id="GO:0000701">
    <property type="term" value="F:purine-specific mismatch base pair DNA N-glycosylase activity"/>
    <property type="evidence" value="ECO:0007669"/>
    <property type="project" value="UniProtKB-EC"/>
</dbReference>
<feature type="domain" description="HhH-GPD" evidence="15">
    <location>
        <begin position="45"/>
        <end position="194"/>
    </location>
</feature>
<dbReference type="SUPFAM" id="SSF55811">
    <property type="entry name" value="Nudix"/>
    <property type="match status" value="1"/>
</dbReference>
<evidence type="ECO:0000256" key="12">
    <source>
        <dbReference type="ARBA" id="ARBA00023204"/>
    </source>
</evidence>
<dbReference type="RefSeq" id="WP_146287255.1">
    <property type="nucleotide sequence ID" value="NZ_BMLP01000006.1"/>
</dbReference>
<dbReference type="CDD" id="cd03431">
    <property type="entry name" value="NUDIX_DNA_Glycosylase_C-MutY"/>
    <property type="match status" value="1"/>
</dbReference>
<keyword evidence="10 14" id="KW-0408">Iron</keyword>
<dbReference type="Gene3D" id="1.10.340.30">
    <property type="entry name" value="Hypothetical protein, domain 2"/>
    <property type="match status" value="1"/>
</dbReference>
<dbReference type="Pfam" id="PF10576">
    <property type="entry name" value="EndIII_4Fe-2S"/>
    <property type="match status" value="1"/>
</dbReference>
<keyword evidence="9" id="KW-0378">Hydrolase</keyword>
<evidence type="ECO:0000256" key="13">
    <source>
        <dbReference type="ARBA" id="ARBA00023295"/>
    </source>
</evidence>
<dbReference type="GO" id="GO:0006284">
    <property type="term" value="P:base-excision repair"/>
    <property type="evidence" value="ECO:0007669"/>
    <property type="project" value="UniProtKB-UniRule"/>
</dbReference>
<reference evidence="16 17" key="1">
    <citation type="journal article" date="2014" name="Int. J. Syst. Evol. Microbiol.">
        <title>Complete genome sequence of Corynebacterium casei LMG S-19264T (=DSM 44701T), isolated from a smear-ripened cheese.</title>
        <authorList>
            <consortium name="US DOE Joint Genome Institute (JGI-PGF)"/>
            <person name="Walter F."/>
            <person name="Albersmeier A."/>
            <person name="Kalinowski J."/>
            <person name="Ruckert C."/>
        </authorList>
    </citation>
    <scope>NUCLEOTIDE SEQUENCE [LARGE SCALE GENOMIC DNA]</scope>
    <source>
        <strain evidence="16 17">CGMCC 1.7029</strain>
    </source>
</reference>
<evidence type="ECO:0000256" key="10">
    <source>
        <dbReference type="ARBA" id="ARBA00023004"/>
    </source>
</evidence>
<dbReference type="PROSITE" id="PS01155">
    <property type="entry name" value="ENDONUCLEASE_III_2"/>
    <property type="match status" value="1"/>
</dbReference>
<dbReference type="GO" id="GO:0035485">
    <property type="term" value="F:adenine/guanine mispair binding"/>
    <property type="evidence" value="ECO:0007669"/>
    <property type="project" value="TreeGrafter"/>
</dbReference>
<comment type="cofactor">
    <cofactor evidence="14">
        <name>[4Fe-4S] cluster</name>
        <dbReference type="ChEBI" id="CHEBI:49883"/>
    </cofactor>
    <text evidence="14">Binds 1 [4Fe-4S] cluster.</text>
</comment>
<dbReference type="InterPro" id="IPR004035">
    <property type="entry name" value="Endouclease-III_FeS-bd_BS"/>
</dbReference>
<dbReference type="Pfam" id="PF14815">
    <property type="entry name" value="NUDIX_4"/>
    <property type="match status" value="1"/>
</dbReference>
<dbReference type="Gene3D" id="1.10.1670.10">
    <property type="entry name" value="Helix-hairpin-Helix base-excision DNA repair enzymes (C-terminal)"/>
    <property type="match status" value="1"/>
</dbReference>
<dbReference type="GO" id="GO:0046872">
    <property type="term" value="F:metal ion binding"/>
    <property type="evidence" value="ECO:0007669"/>
    <property type="project" value="UniProtKB-UniRule"/>
</dbReference>
<evidence type="ECO:0000256" key="7">
    <source>
        <dbReference type="ARBA" id="ARBA00022723"/>
    </source>
</evidence>
<evidence type="ECO:0000313" key="17">
    <source>
        <dbReference type="Proteomes" id="UP000598196"/>
    </source>
</evidence>
<dbReference type="InterPro" id="IPR023170">
    <property type="entry name" value="HhH_base_excis_C"/>
</dbReference>
<comment type="caution">
    <text evidence="16">The sequence shown here is derived from an EMBL/GenBank/DDBJ whole genome shotgun (WGS) entry which is preliminary data.</text>
</comment>
<comment type="catalytic activity">
    <reaction evidence="1 14">
        <text>Hydrolyzes free adenine bases from 7,8-dihydro-8-oxoguanine:adenine mismatched double-stranded DNA, leaving an apurinic site.</text>
        <dbReference type="EC" id="3.2.2.31"/>
    </reaction>
</comment>
<dbReference type="Gene3D" id="3.90.79.10">
    <property type="entry name" value="Nucleoside Triphosphate Pyrophosphohydrolase"/>
    <property type="match status" value="1"/>
</dbReference>
<dbReference type="AlphaFoldDB" id="A0A917YLR2"/>
<dbReference type="GO" id="GO:0006298">
    <property type="term" value="P:mismatch repair"/>
    <property type="evidence" value="ECO:0007669"/>
    <property type="project" value="TreeGrafter"/>
</dbReference>
<keyword evidence="11" id="KW-0411">Iron-sulfur</keyword>
<keyword evidence="6" id="KW-0004">4Fe-4S</keyword>
<keyword evidence="13 14" id="KW-0326">Glycosidase</keyword>
<dbReference type="EMBL" id="BMLP01000006">
    <property type="protein sequence ID" value="GGO35858.1"/>
    <property type="molecule type" value="Genomic_DNA"/>
</dbReference>
<evidence type="ECO:0000256" key="2">
    <source>
        <dbReference type="ARBA" id="ARBA00002933"/>
    </source>
</evidence>
<dbReference type="EC" id="3.2.2.31" evidence="4 14"/>
<gene>
    <name evidence="16" type="ORF">GCM10010991_28840</name>
</gene>
<dbReference type="SMART" id="SM00478">
    <property type="entry name" value="ENDO3c"/>
    <property type="match status" value="1"/>
</dbReference>
<evidence type="ECO:0000256" key="1">
    <source>
        <dbReference type="ARBA" id="ARBA00000843"/>
    </source>
</evidence>
<dbReference type="InterPro" id="IPR015797">
    <property type="entry name" value="NUDIX_hydrolase-like_dom_sf"/>
</dbReference>
<dbReference type="OrthoDB" id="9802365at2"/>
<sequence length="342" mass="37084">MTDLSALLIAWYDRHHRDLPWRVSPAAHAAGQRPDPYRVWLSEVMLQQTTVAAVTGYFHRFTARWPDVTALAEAEDAEVMAEWAGLGYYARARNLLRCARAISAEHGGVFPQTEAELRALPGIGPYTAAAVAAIAFDQPAVVVDGNVERVISRLFRIETPLPRAKPEIGRRAAGMTPSMRPGDHAQAMMDLGATICTPRNPACAICPLREACAAQAVGDATSFPRKAPRAAKPEREGTLWLVQRPDGAILLEERPAKGLLGGMSGFPTTGWDGTDLPAPLAAEWQTMGEVRHTFTHFHLTLTVLTATSQGNPQRGAFVPHAAFSPANLPTVFRKAWDLCAKG</sequence>
<dbReference type="InterPro" id="IPR011257">
    <property type="entry name" value="DNA_glycosylase"/>
</dbReference>
<dbReference type="GO" id="GO:0051539">
    <property type="term" value="F:4 iron, 4 sulfur cluster binding"/>
    <property type="evidence" value="ECO:0007669"/>
    <property type="project" value="UniProtKB-UniRule"/>
</dbReference>
<evidence type="ECO:0000256" key="9">
    <source>
        <dbReference type="ARBA" id="ARBA00022801"/>
    </source>
</evidence>
<accession>A0A917YLR2</accession>
<dbReference type="InterPro" id="IPR000445">
    <property type="entry name" value="HhH_motif"/>
</dbReference>
<evidence type="ECO:0000256" key="4">
    <source>
        <dbReference type="ARBA" id="ARBA00012045"/>
    </source>
</evidence>
<dbReference type="PANTHER" id="PTHR42944">
    <property type="entry name" value="ADENINE DNA GLYCOSYLASE"/>
    <property type="match status" value="1"/>
</dbReference>